<dbReference type="GO" id="GO:0005136">
    <property type="term" value="F:interleukin-4 receptor binding"/>
    <property type="evidence" value="ECO:0007669"/>
    <property type="project" value="InterPro"/>
</dbReference>
<dbReference type="Proteomes" id="UP000694396">
    <property type="component" value="Unplaced"/>
</dbReference>
<dbReference type="InterPro" id="IPR002354">
    <property type="entry name" value="IL-4"/>
</dbReference>
<dbReference type="GO" id="GO:0042113">
    <property type="term" value="P:B cell activation"/>
    <property type="evidence" value="ECO:0007669"/>
    <property type="project" value="UniProtKB-KW"/>
</dbReference>
<feature type="chain" id="PRO_5034982938" description="Interleukin-4" evidence="5">
    <location>
        <begin position="21"/>
        <end position="137"/>
    </location>
</feature>
<evidence type="ECO:0000256" key="5">
    <source>
        <dbReference type="SAM" id="SignalP"/>
    </source>
</evidence>
<sequence length="137" mass="15478">MLPSLKTAFTLLSILQLVSSRAVNPPSQQMLKEVIRLIQQHLSGVQVPCNDTRVAQVAFTDQKMQDQELLCQADLVLTKVTRCKESYEPLVTNLKRLHDKKNCTLSDENEIYLRHFLPALGNFTQGLYRRGGLPAAQ</sequence>
<reference evidence="6" key="2">
    <citation type="submission" date="2025-09" db="UniProtKB">
        <authorList>
            <consortium name="Ensembl"/>
        </authorList>
    </citation>
    <scope>IDENTIFICATION</scope>
</reference>
<name>A0A8C3RFS5_9PASS</name>
<dbReference type="GO" id="GO:0005576">
    <property type="term" value="C:extracellular region"/>
    <property type="evidence" value="ECO:0007669"/>
    <property type="project" value="InterPro"/>
</dbReference>
<feature type="signal peptide" evidence="5">
    <location>
        <begin position="1"/>
        <end position="20"/>
    </location>
</feature>
<dbReference type="InterPro" id="IPR001325">
    <property type="entry name" value="IL-4/IL-13"/>
</dbReference>
<evidence type="ECO:0000256" key="3">
    <source>
        <dbReference type="ARBA" id="ARBA00030247"/>
    </source>
</evidence>
<evidence type="ECO:0000256" key="1">
    <source>
        <dbReference type="ARBA" id="ARBA00019467"/>
    </source>
</evidence>
<keyword evidence="2" id="KW-0075">B-cell activation</keyword>
<keyword evidence="5" id="KW-0732">Signal</keyword>
<dbReference type="Gene3D" id="1.20.1250.10">
    <property type="match status" value="1"/>
</dbReference>
<keyword evidence="7" id="KW-1185">Reference proteome</keyword>
<evidence type="ECO:0000313" key="7">
    <source>
        <dbReference type="Proteomes" id="UP000694396"/>
    </source>
</evidence>
<evidence type="ECO:0000313" key="6">
    <source>
        <dbReference type="Ensembl" id="ENSCRFP00000020773.1"/>
    </source>
</evidence>
<dbReference type="AlphaFoldDB" id="A0A8C3RFS5"/>
<dbReference type="Pfam" id="PF00727">
    <property type="entry name" value="IL4"/>
    <property type="match status" value="1"/>
</dbReference>
<proteinExistence type="predicted"/>
<evidence type="ECO:0000256" key="2">
    <source>
        <dbReference type="ARBA" id="ARBA00022936"/>
    </source>
</evidence>
<evidence type="ECO:0000256" key="4">
    <source>
        <dbReference type="ARBA" id="ARBA00031287"/>
    </source>
</evidence>
<dbReference type="Ensembl" id="ENSCRFT00000021470.1">
    <property type="protein sequence ID" value="ENSCRFP00000020773.1"/>
    <property type="gene ID" value="ENSCRFG00000015460.1"/>
</dbReference>
<accession>A0A8C3RFS5</accession>
<protein>
    <recommendedName>
        <fullName evidence="1">Interleukin-4</fullName>
    </recommendedName>
    <alternativeName>
        <fullName evidence="4">B-cell stimulatory factor 1</fullName>
    </alternativeName>
    <alternativeName>
        <fullName evidence="3">Lymphocyte stimulatory factor 1</fullName>
    </alternativeName>
</protein>
<dbReference type="InterPro" id="IPR009079">
    <property type="entry name" value="4_helix_cytokine-like_core"/>
</dbReference>
<dbReference type="GO" id="GO:0008083">
    <property type="term" value="F:growth factor activity"/>
    <property type="evidence" value="ECO:0007669"/>
    <property type="project" value="InterPro"/>
</dbReference>
<dbReference type="SMART" id="SM00190">
    <property type="entry name" value="IL4_13"/>
    <property type="match status" value="1"/>
</dbReference>
<organism evidence="6 7">
    <name type="scientific">Cyanoderma ruficeps</name>
    <name type="common">rufous-capped babbler</name>
    <dbReference type="NCBI Taxonomy" id="181631"/>
    <lineage>
        <taxon>Eukaryota</taxon>
        <taxon>Metazoa</taxon>
        <taxon>Chordata</taxon>
        <taxon>Craniata</taxon>
        <taxon>Vertebrata</taxon>
        <taxon>Euteleostomi</taxon>
        <taxon>Archelosauria</taxon>
        <taxon>Archosauria</taxon>
        <taxon>Dinosauria</taxon>
        <taxon>Saurischia</taxon>
        <taxon>Theropoda</taxon>
        <taxon>Coelurosauria</taxon>
        <taxon>Aves</taxon>
        <taxon>Neognathae</taxon>
        <taxon>Neoaves</taxon>
        <taxon>Telluraves</taxon>
        <taxon>Australaves</taxon>
        <taxon>Passeriformes</taxon>
        <taxon>Sylvioidea</taxon>
        <taxon>Timaliidae</taxon>
        <taxon>Cyanoderma</taxon>
    </lineage>
</organism>
<reference evidence="6" key="1">
    <citation type="submission" date="2025-08" db="UniProtKB">
        <authorList>
            <consortium name="Ensembl"/>
        </authorList>
    </citation>
    <scope>IDENTIFICATION</scope>
</reference>
<dbReference type="SUPFAM" id="SSF47266">
    <property type="entry name" value="4-helical cytokines"/>
    <property type="match status" value="1"/>
</dbReference>
<dbReference type="GO" id="GO:0006955">
    <property type="term" value="P:immune response"/>
    <property type="evidence" value="ECO:0007669"/>
    <property type="project" value="InterPro"/>
</dbReference>
<dbReference type="PANTHER" id="PTHR47401:SF1">
    <property type="entry name" value="INTERLEUKIN-4"/>
    <property type="match status" value="1"/>
</dbReference>
<dbReference type="PANTHER" id="PTHR47401">
    <property type="entry name" value="INTERLEUKIN-4"/>
    <property type="match status" value="1"/>
</dbReference>